<dbReference type="Gene3D" id="3.30.420.10">
    <property type="entry name" value="Ribonuclease H-like superfamily/Ribonuclease H"/>
    <property type="match status" value="1"/>
</dbReference>
<sequence>MRQRICNELFSDYDCEIRYHPGKANVAFSRNERVKPRRVRAKSMTIQFGIKDKLLAAQYEASKEENAPAKMLHDLDQQMEKKEDGDKMYYDLSDKYWWPSVKKDIATYVIVDRLTKSAHFLAIHEDYKMEESERPYIDDIVARHEVPVSIISDRDGRFTSRFWQTL</sequence>
<keyword evidence="1" id="KW-0695">RNA-directed DNA polymerase</keyword>
<accession>A0ABQ5BEN2</accession>
<keyword evidence="2" id="KW-1185">Reference proteome</keyword>
<dbReference type="InterPro" id="IPR036397">
    <property type="entry name" value="RNaseH_sf"/>
</dbReference>
<reference evidence="1" key="1">
    <citation type="journal article" date="2022" name="Int. J. Mol. Sci.">
        <title>Draft Genome of Tanacetum Coccineum: Genomic Comparison of Closely Related Tanacetum-Family Plants.</title>
        <authorList>
            <person name="Yamashiro T."/>
            <person name="Shiraishi A."/>
            <person name="Nakayama K."/>
            <person name="Satake H."/>
        </authorList>
    </citation>
    <scope>NUCLEOTIDE SEQUENCE</scope>
</reference>
<dbReference type="InterPro" id="IPR012337">
    <property type="entry name" value="RNaseH-like_sf"/>
</dbReference>
<dbReference type="SUPFAM" id="SSF53098">
    <property type="entry name" value="Ribonuclease H-like"/>
    <property type="match status" value="1"/>
</dbReference>
<evidence type="ECO:0000313" key="2">
    <source>
        <dbReference type="Proteomes" id="UP001151760"/>
    </source>
</evidence>
<organism evidence="1 2">
    <name type="scientific">Tanacetum coccineum</name>
    <dbReference type="NCBI Taxonomy" id="301880"/>
    <lineage>
        <taxon>Eukaryota</taxon>
        <taxon>Viridiplantae</taxon>
        <taxon>Streptophyta</taxon>
        <taxon>Embryophyta</taxon>
        <taxon>Tracheophyta</taxon>
        <taxon>Spermatophyta</taxon>
        <taxon>Magnoliopsida</taxon>
        <taxon>eudicotyledons</taxon>
        <taxon>Gunneridae</taxon>
        <taxon>Pentapetalae</taxon>
        <taxon>asterids</taxon>
        <taxon>campanulids</taxon>
        <taxon>Asterales</taxon>
        <taxon>Asteraceae</taxon>
        <taxon>Asteroideae</taxon>
        <taxon>Anthemideae</taxon>
        <taxon>Anthemidinae</taxon>
        <taxon>Tanacetum</taxon>
    </lineage>
</organism>
<dbReference type="PANTHER" id="PTHR34072:SF52">
    <property type="entry name" value="RIBONUCLEASE H"/>
    <property type="match status" value="1"/>
</dbReference>
<keyword evidence="1" id="KW-0548">Nucleotidyltransferase</keyword>
<reference evidence="1" key="2">
    <citation type="submission" date="2022-01" db="EMBL/GenBank/DDBJ databases">
        <authorList>
            <person name="Yamashiro T."/>
            <person name="Shiraishi A."/>
            <person name="Satake H."/>
            <person name="Nakayama K."/>
        </authorList>
    </citation>
    <scope>NUCLEOTIDE SEQUENCE</scope>
</reference>
<dbReference type="EMBL" id="BQNB010013126">
    <property type="protein sequence ID" value="GJT12162.1"/>
    <property type="molecule type" value="Genomic_DNA"/>
</dbReference>
<dbReference type="PANTHER" id="PTHR34072">
    <property type="entry name" value="ENZYMATIC POLYPROTEIN-RELATED"/>
    <property type="match status" value="1"/>
</dbReference>
<protein>
    <submittedName>
        <fullName evidence="1">Reverse transcriptase domain-containing protein</fullName>
    </submittedName>
</protein>
<gene>
    <name evidence="1" type="ORF">Tco_0859204</name>
</gene>
<comment type="caution">
    <text evidence="1">The sequence shown here is derived from an EMBL/GenBank/DDBJ whole genome shotgun (WGS) entry which is preliminary data.</text>
</comment>
<dbReference type="GO" id="GO:0003964">
    <property type="term" value="F:RNA-directed DNA polymerase activity"/>
    <property type="evidence" value="ECO:0007669"/>
    <property type="project" value="UniProtKB-KW"/>
</dbReference>
<name>A0ABQ5BEN2_9ASTR</name>
<evidence type="ECO:0000313" key="1">
    <source>
        <dbReference type="EMBL" id="GJT12162.1"/>
    </source>
</evidence>
<keyword evidence="1" id="KW-0808">Transferase</keyword>
<dbReference type="Proteomes" id="UP001151760">
    <property type="component" value="Unassembled WGS sequence"/>
</dbReference>
<proteinExistence type="predicted"/>